<protein>
    <submittedName>
        <fullName evidence="2">Uncharacterized protein</fullName>
    </submittedName>
</protein>
<feature type="compositionally biased region" description="Basic and acidic residues" evidence="1">
    <location>
        <begin position="614"/>
        <end position="625"/>
    </location>
</feature>
<evidence type="ECO:0000313" key="3">
    <source>
        <dbReference type="Proteomes" id="UP000028045"/>
    </source>
</evidence>
<reference evidence="2 3" key="1">
    <citation type="journal article" date="2014" name="BMC Genomics">
        <title>Comparative genome sequencing reveals chemotype-specific gene clusters in the toxigenic black mold Stachybotrys.</title>
        <authorList>
            <person name="Semeiks J."/>
            <person name="Borek D."/>
            <person name="Otwinowski Z."/>
            <person name="Grishin N.V."/>
        </authorList>
    </citation>
    <scope>NUCLEOTIDE SEQUENCE [LARGE SCALE GENOMIC DNA]</scope>
    <source>
        <strain evidence="3">CBS 109288 / IBT 7711</strain>
    </source>
</reference>
<evidence type="ECO:0000313" key="2">
    <source>
        <dbReference type="EMBL" id="KEY70653.1"/>
    </source>
</evidence>
<dbReference type="AlphaFoldDB" id="A0A084AZC4"/>
<feature type="compositionally biased region" description="Polar residues" evidence="1">
    <location>
        <begin position="104"/>
        <end position="121"/>
    </location>
</feature>
<organism evidence="2 3">
    <name type="scientific">Stachybotrys chartarum (strain CBS 109288 / IBT 7711)</name>
    <name type="common">Toxic black mold</name>
    <name type="synonym">Stilbospora chartarum</name>
    <dbReference type="NCBI Taxonomy" id="1280523"/>
    <lineage>
        <taxon>Eukaryota</taxon>
        <taxon>Fungi</taxon>
        <taxon>Dikarya</taxon>
        <taxon>Ascomycota</taxon>
        <taxon>Pezizomycotina</taxon>
        <taxon>Sordariomycetes</taxon>
        <taxon>Hypocreomycetidae</taxon>
        <taxon>Hypocreales</taxon>
        <taxon>Stachybotryaceae</taxon>
        <taxon>Stachybotrys</taxon>
    </lineage>
</organism>
<feature type="compositionally biased region" description="Basic and acidic residues" evidence="1">
    <location>
        <begin position="727"/>
        <end position="742"/>
    </location>
</feature>
<feature type="region of interest" description="Disordered" evidence="1">
    <location>
        <begin position="1"/>
        <end position="73"/>
    </location>
</feature>
<gene>
    <name evidence="2" type="ORF">S7711_02255</name>
</gene>
<dbReference type="EMBL" id="KL648431">
    <property type="protein sequence ID" value="KEY70653.1"/>
    <property type="molecule type" value="Genomic_DNA"/>
</dbReference>
<keyword evidence="3" id="KW-1185">Reference proteome</keyword>
<accession>A0A084AZC4</accession>
<feature type="region of interest" description="Disordered" evidence="1">
    <location>
        <begin position="86"/>
        <end position="123"/>
    </location>
</feature>
<proteinExistence type="predicted"/>
<dbReference type="OrthoDB" id="4156126at2759"/>
<feature type="region of interest" description="Disordered" evidence="1">
    <location>
        <begin position="808"/>
        <end position="834"/>
    </location>
</feature>
<sequence>MFPPYVTAPARGSSVMDQAHHRQRSTSYGSLQGAYRVQSDSGYAPIRPSGQRRPLRSVDENSAFLRSPGPLESMLKTTTETGDIGIFSISPSSLPATTYRPPSHSRNYPSETRSLPRSRTGTYDDGYCQDDRRWLPSYRDTTSEIISLYTSDTQPSHSRSFSPTLEDSRRSYSLTTCSSRHMPSHKSCATIQSQCSASGMQRPRSPFPYPTRLKRPGVRPSSPALTESGIVDYSRMVELDRVSHRTIHGSYRPTYNHPVRRPLPASLRSGPHSTVSLPSQMSPGPYQMGYATLRARTPNYSLPRTPRPSNRYRAGYSTEASLRSASLTSIVEMYNRPVTDTNNELGLRPAGSFYYDYSEGFEPDYPPEMATEDPLCPIPQRAGSRSRPFVLREDSHMSLNGGDPEIMSDYMDSQDHNNTALELISEEQEQRQEALADLLLADERHRLMETSQPLGGNIEQHRQRPSGEFATEMTSIGRSQSVRVENIGGSMTRSSTDPSLHGREAAAPRQSPDPQIEHGINCKDSKFSDPTITDQALEQGEARLSVFRKGRSRNYATAPTRVIHPSGSIGQENAVTMESRPIPLLSPKPVSPARQLKVKQSIPQLMKALPPIPPDDRRHTDEFTERSAPNHQQAGEDGIDAIVQGNTPVHAASDAKNVRQTSHQPKPTDSGNTPIKFKVRVKPCSPPVDLTKAGLSSPKFEVQEAFSSEQNKLRLKISRTQLKRGRSGQDRLHPHDLDKEASPGHVTKVGSLENVSDRQKQEEAFLVLPGGNDHNRAATQTKDERAEMIDVSDQFDLHFPRVLPEEEAVRLSKSSTKTLVGRDSHGSDSEVELGGRRGLRKKMSLLRIRIPRRQAAASPKAVLKSPAQPKGVIFAGALGHEDYAGAVHAKESMAINQEASKQTDRIGGRVKRWASDAKRVMRLCVRRTLDGHPQAKG</sequence>
<feature type="region of interest" description="Disordered" evidence="1">
    <location>
        <begin position="488"/>
        <end position="516"/>
    </location>
</feature>
<evidence type="ECO:0000256" key="1">
    <source>
        <dbReference type="SAM" id="MobiDB-lite"/>
    </source>
</evidence>
<feature type="compositionally biased region" description="Polar residues" evidence="1">
    <location>
        <begin position="658"/>
        <end position="673"/>
    </location>
</feature>
<dbReference type="Proteomes" id="UP000028045">
    <property type="component" value="Unassembled WGS sequence"/>
</dbReference>
<feature type="region of interest" description="Disordered" evidence="1">
    <location>
        <begin position="194"/>
        <end position="226"/>
    </location>
</feature>
<feature type="region of interest" description="Disordered" evidence="1">
    <location>
        <begin position="721"/>
        <end position="746"/>
    </location>
</feature>
<name>A0A084AZC4_STACB</name>
<feature type="region of interest" description="Disordered" evidence="1">
    <location>
        <begin position="653"/>
        <end position="679"/>
    </location>
</feature>
<feature type="region of interest" description="Disordered" evidence="1">
    <location>
        <begin position="607"/>
        <end position="635"/>
    </location>
</feature>
<feature type="compositionally biased region" description="Polar residues" evidence="1">
    <location>
        <begin position="488"/>
        <end position="498"/>
    </location>
</feature>
<dbReference type="HOGENOM" id="CLU_010749_0_0_1"/>